<dbReference type="Proteomes" id="UP000436483">
    <property type="component" value="Unassembled WGS sequence"/>
</dbReference>
<comment type="caution">
    <text evidence="2">The sequence shown here is derived from an EMBL/GenBank/DDBJ whole genome shotgun (WGS) entry which is preliminary data.</text>
</comment>
<accession>A0A7X3MQ28</accession>
<dbReference type="OrthoDB" id="7189469at2"/>
<gene>
    <name evidence="2" type="ORF">GR328_06500</name>
</gene>
<protein>
    <submittedName>
        <fullName evidence="2">DUF2497 domain-containing protein</fullName>
    </submittedName>
</protein>
<dbReference type="Pfam" id="PF10691">
    <property type="entry name" value="DUF2497"/>
    <property type="match status" value="1"/>
</dbReference>
<feature type="compositionally biased region" description="Low complexity" evidence="1">
    <location>
        <begin position="95"/>
        <end position="107"/>
    </location>
</feature>
<evidence type="ECO:0000313" key="3">
    <source>
        <dbReference type="Proteomes" id="UP000436483"/>
    </source>
</evidence>
<keyword evidence="3" id="KW-1185">Reference proteome</keyword>
<evidence type="ECO:0000256" key="1">
    <source>
        <dbReference type="SAM" id="MobiDB-lite"/>
    </source>
</evidence>
<name>A0A7X3MQ28_9HYPH</name>
<dbReference type="InterPro" id="IPR019632">
    <property type="entry name" value="DUF2497"/>
</dbReference>
<proteinExistence type="predicted"/>
<reference evidence="2 3" key="1">
    <citation type="submission" date="2019-12" db="EMBL/GenBank/DDBJ databases">
        <authorList>
            <person name="Yuan C.-G."/>
        </authorList>
    </citation>
    <scope>NUCLEOTIDE SEQUENCE [LARGE SCALE GENOMIC DNA]</scope>
    <source>
        <strain evidence="2 3">KCTC 23863</strain>
    </source>
</reference>
<dbReference type="RefSeq" id="WP_160883699.1">
    <property type="nucleotide sequence ID" value="NZ_WURB01000003.1"/>
</dbReference>
<dbReference type="EMBL" id="WURB01000003">
    <property type="protein sequence ID" value="MXQ11108.1"/>
    <property type="molecule type" value="Genomic_DNA"/>
</dbReference>
<evidence type="ECO:0000313" key="2">
    <source>
        <dbReference type="EMBL" id="MXQ11108.1"/>
    </source>
</evidence>
<reference evidence="2 3" key="2">
    <citation type="submission" date="2020-01" db="EMBL/GenBank/DDBJ databases">
        <title>Microvirga sp. nov., an arsenate reduction bacterium isolated from Tibet hotspring sediments.</title>
        <authorList>
            <person name="Xian W.-D."/>
            <person name="Li W.-J."/>
        </authorList>
    </citation>
    <scope>NUCLEOTIDE SEQUENCE [LARGE SCALE GENOMIC DNA]</scope>
    <source>
        <strain evidence="2 3">KCTC 23863</strain>
    </source>
</reference>
<feature type="region of interest" description="Disordered" evidence="1">
    <location>
        <begin position="21"/>
        <end position="128"/>
    </location>
</feature>
<organism evidence="2 3">
    <name type="scientific">Microvirga makkahensis</name>
    <dbReference type="NCBI Taxonomy" id="1128670"/>
    <lineage>
        <taxon>Bacteria</taxon>
        <taxon>Pseudomonadati</taxon>
        <taxon>Pseudomonadota</taxon>
        <taxon>Alphaproteobacteria</taxon>
        <taxon>Hyphomicrobiales</taxon>
        <taxon>Methylobacteriaceae</taxon>
        <taxon>Microvirga</taxon>
    </lineage>
</organism>
<dbReference type="AlphaFoldDB" id="A0A7X3MQ28"/>
<sequence length="186" mass="20460">MGSTNLKVNEPSMEDILASIRRIISEDPEPDSGESEPSPLRTVLDIAERHLTGNLHPDTQPGSSVEEMPLLQDDPFRERSTAHPAESYESAEAVRSPASARPQPAQAFTRPCERSPGEALMSPSTEASVAESFGRLDAARALGRSPTVEELLKEMLRPMLKAWLDDHLPTLVERLVRDEIARVTRG</sequence>